<evidence type="ECO:0000256" key="5">
    <source>
        <dbReference type="ARBA" id="ARBA00022741"/>
    </source>
</evidence>
<dbReference type="InterPro" id="IPR037431">
    <property type="entry name" value="REX4_DEDDh_dom"/>
</dbReference>
<evidence type="ECO:0000313" key="14">
    <source>
        <dbReference type="EMBL" id="VFU59605.1"/>
    </source>
</evidence>
<keyword evidence="4" id="KW-0540">Nuclease</keyword>
<proteinExistence type="inferred from homology"/>
<evidence type="ECO:0000256" key="2">
    <source>
        <dbReference type="ARBA" id="ARBA00010489"/>
    </source>
</evidence>
<dbReference type="PROSITE" id="PS50157">
    <property type="entry name" value="ZINC_FINGER_C2H2_2"/>
    <property type="match status" value="1"/>
</dbReference>
<evidence type="ECO:0000256" key="7">
    <source>
        <dbReference type="ARBA" id="ARBA00022801"/>
    </source>
</evidence>
<keyword evidence="9" id="KW-0648">Protein biosynthesis</keyword>
<keyword evidence="10" id="KW-0342">GTP-binding</keyword>
<dbReference type="InterPro" id="IPR036397">
    <property type="entry name" value="RNaseH_sf"/>
</dbReference>
<dbReference type="SUPFAM" id="SSF53098">
    <property type="entry name" value="Ribonuclease H-like"/>
    <property type="match status" value="1"/>
</dbReference>
<dbReference type="Gene3D" id="3.30.420.10">
    <property type="entry name" value="Ribonuclease H-like superfamily/Ribonuclease H"/>
    <property type="match status" value="1"/>
</dbReference>
<accession>A0A6N2MYV7</accession>
<dbReference type="PANTHER" id="PTHR12801">
    <property type="entry name" value="RNA EXONUCLEASE REXO1 / RECO3 FAMILY MEMBER-RELATED"/>
    <property type="match status" value="1"/>
</dbReference>
<dbReference type="InterPro" id="IPR012337">
    <property type="entry name" value="RNaseH-like_sf"/>
</dbReference>
<protein>
    <recommendedName>
        <fullName evidence="3">RNA exonuclease 4</fullName>
    </recommendedName>
</protein>
<evidence type="ECO:0000256" key="8">
    <source>
        <dbReference type="ARBA" id="ARBA00022839"/>
    </source>
</evidence>
<keyword evidence="5" id="KW-0547">Nucleotide-binding</keyword>
<dbReference type="InterPro" id="IPR009001">
    <property type="entry name" value="Transl_elong_EF1A/Init_IF2_C"/>
</dbReference>
<dbReference type="GO" id="GO:0006364">
    <property type="term" value="P:rRNA processing"/>
    <property type="evidence" value="ECO:0007669"/>
    <property type="project" value="InterPro"/>
</dbReference>
<dbReference type="Pfam" id="PF00929">
    <property type="entry name" value="RNase_T"/>
    <property type="match status" value="1"/>
</dbReference>
<dbReference type="InterPro" id="IPR013087">
    <property type="entry name" value="Znf_C2H2_type"/>
</dbReference>
<dbReference type="PROSITE" id="PS00028">
    <property type="entry name" value="ZINC_FINGER_C2H2_1"/>
    <property type="match status" value="1"/>
</dbReference>
<name>A0A6N2MYV7_SALVM</name>
<evidence type="ECO:0000256" key="9">
    <source>
        <dbReference type="ARBA" id="ARBA00022917"/>
    </source>
</evidence>
<dbReference type="GO" id="GO:0005634">
    <property type="term" value="C:nucleus"/>
    <property type="evidence" value="ECO:0007669"/>
    <property type="project" value="UniProtKB-SubCell"/>
</dbReference>
<evidence type="ECO:0000259" key="13">
    <source>
        <dbReference type="PROSITE" id="PS50157"/>
    </source>
</evidence>
<comment type="subcellular location">
    <subcellularLocation>
        <location evidence="1">Nucleus</location>
    </subcellularLocation>
</comment>
<dbReference type="InterPro" id="IPR004160">
    <property type="entry name" value="Transl_elong_EFTu/EF1A_C"/>
</dbReference>
<dbReference type="Pfam" id="PF03143">
    <property type="entry name" value="GTP_EFTU_D3"/>
    <property type="match status" value="1"/>
</dbReference>
<dbReference type="GO" id="GO:0008408">
    <property type="term" value="F:3'-5' exonuclease activity"/>
    <property type="evidence" value="ECO:0007669"/>
    <property type="project" value="InterPro"/>
</dbReference>
<dbReference type="AlphaFoldDB" id="A0A6N2MYV7"/>
<dbReference type="GO" id="GO:0008270">
    <property type="term" value="F:zinc ion binding"/>
    <property type="evidence" value="ECO:0007669"/>
    <property type="project" value="UniProtKB-KW"/>
</dbReference>
<dbReference type="GO" id="GO:0005525">
    <property type="term" value="F:GTP binding"/>
    <property type="evidence" value="ECO:0007669"/>
    <property type="project" value="UniProtKB-KW"/>
</dbReference>
<dbReference type="InterPro" id="IPR013520">
    <property type="entry name" value="Ribonucl_H"/>
</dbReference>
<dbReference type="Gene3D" id="3.30.160.60">
    <property type="entry name" value="Classic Zinc Finger"/>
    <property type="match status" value="1"/>
</dbReference>
<dbReference type="GO" id="GO:0003746">
    <property type="term" value="F:translation elongation factor activity"/>
    <property type="evidence" value="ECO:0007669"/>
    <property type="project" value="UniProtKB-KW"/>
</dbReference>
<dbReference type="InterPro" id="IPR047021">
    <property type="entry name" value="REXO1/3/4-like"/>
</dbReference>
<keyword evidence="8" id="KW-0269">Exonuclease</keyword>
<comment type="similarity">
    <text evidence="2">Belongs to the REXO4 family.</text>
</comment>
<gene>
    <name evidence="14" type="ORF">SVIM_LOCUS439206</name>
</gene>
<dbReference type="EMBL" id="CAADRP010002040">
    <property type="protein sequence ID" value="VFU59605.1"/>
    <property type="molecule type" value="Genomic_DNA"/>
</dbReference>
<dbReference type="GO" id="GO:0003676">
    <property type="term" value="F:nucleic acid binding"/>
    <property type="evidence" value="ECO:0007669"/>
    <property type="project" value="InterPro"/>
</dbReference>
<evidence type="ECO:0000256" key="3">
    <source>
        <dbReference type="ARBA" id="ARBA00016937"/>
    </source>
</evidence>
<organism evidence="14">
    <name type="scientific">Salix viminalis</name>
    <name type="common">Common osier</name>
    <name type="synonym">Basket willow</name>
    <dbReference type="NCBI Taxonomy" id="40686"/>
    <lineage>
        <taxon>Eukaryota</taxon>
        <taxon>Viridiplantae</taxon>
        <taxon>Streptophyta</taxon>
        <taxon>Embryophyta</taxon>
        <taxon>Tracheophyta</taxon>
        <taxon>Spermatophyta</taxon>
        <taxon>Magnoliopsida</taxon>
        <taxon>eudicotyledons</taxon>
        <taxon>Gunneridae</taxon>
        <taxon>Pentapetalae</taxon>
        <taxon>rosids</taxon>
        <taxon>fabids</taxon>
        <taxon>Malpighiales</taxon>
        <taxon>Salicaceae</taxon>
        <taxon>Saliceae</taxon>
        <taxon>Salix</taxon>
    </lineage>
</organism>
<dbReference type="CDD" id="cd06144">
    <property type="entry name" value="REX4_like"/>
    <property type="match status" value="1"/>
</dbReference>
<evidence type="ECO:0000256" key="4">
    <source>
        <dbReference type="ARBA" id="ARBA00022722"/>
    </source>
</evidence>
<dbReference type="PANTHER" id="PTHR12801:SF123">
    <property type="entry name" value="RNA EXONUCLEASE 4"/>
    <property type="match status" value="1"/>
</dbReference>
<evidence type="ECO:0000256" key="6">
    <source>
        <dbReference type="ARBA" id="ARBA00022768"/>
    </source>
</evidence>
<evidence type="ECO:0000256" key="12">
    <source>
        <dbReference type="PROSITE-ProRule" id="PRU00042"/>
    </source>
</evidence>
<keyword evidence="12" id="KW-0863">Zinc-finger</keyword>
<keyword evidence="12" id="KW-0862">Zinc</keyword>
<dbReference type="SMART" id="SM00479">
    <property type="entry name" value="EXOIII"/>
    <property type="match status" value="1"/>
</dbReference>
<evidence type="ECO:0000256" key="1">
    <source>
        <dbReference type="ARBA" id="ARBA00004123"/>
    </source>
</evidence>
<evidence type="ECO:0000256" key="11">
    <source>
        <dbReference type="ARBA" id="ARBA00023242"/>
    </source>
</evidence>
<keyword evidence="11" id="KW-0539">Nucleus</keyword>
<dbReference type="Gene3D" id="2.40.30.10">
    <property type="entry name" value="Translation factors"/>
    <property type="match status" value="1"/>
</dbReference>
<keyword evidence="6" id="KW-0251">Elongation factor</keyword>
<evidence type="ECO:0000256" key="10">
    <source>
        <dbReference type="ARBA" id="ARBA00023134"/>
    </source>
</evidence>
<feature type="domain" description="C2H2-type" evidence="13">
    <location>
        <begin position="75"/>
        <end position="104"/>
    </location>
</feature>
<keyword evidence="7" id="KW-0378">Hydrolase</keyword>
<keyword evidence="12" id="KW-0479">Metal-binding</keyword>
<reference evidence="14" key="1">
    <citation type="submission" date="2019-03" db="EMBL/GenBank/DDBJ databases">
        <authorList>
            <person name="Mank J."/>
            <person name="Almeida P."/>
        </authorList>
    </citation>
    <scope>NUCLEOTIDE SEQUENCE</scope>
    <source>
        <strain evidence="14">78183</strain>
    </source>
</reference>
<sequence length="407" mass="45847">MVMPGDNVTAVFELILPVPLEKGQRFALREGGRTVGAGVVSKPLLLLWHCVARILRRIAMDAEADPPTRSRTERHKCFACYKQFKKKEHLVEHMKISYHTPHQPKCGVCQKHCKSYESLRNHLAGPLSRASCSRTFSAQGCDLCLKLYDSPSSLVKHREICPLSAPASLGTKILPFAGSVDEKHTTKDAKAIAFNCVMVGGGTDGSLDLCARVCLVDEDEDIIFHTYVQPQSTVTDYRYEITGLTEEHLRNSKSHKEVQDKILEILYNGESARRLMSDSGKARLLVGHDLKHGLDCLRINYPGHLLRDTAKYRPLLKTNLVSHSLKYNIQTGEHDPYVDCVSVMRLYKRMRAQDHQGIATPNSDNGFESQKAEELENMTPDELYQLSKSNYKCWCLDSKKTAEPVDF</sequence>
<dbReference type="SUPFAM" id="SSF50465">
    <property type="entry name" value="EF-Tu/eEF-1alpha/eIF2-gamma C-terminal domain"/>
    <property type="match status" value="1"/>
</dbReference>